<evidence type="ECO:0000259" key="1">
    <source>
        <dbReference type="Pfam" id="PF07883"/>
    </source>
</evidence>
<dbReference type="Pfam" id="PF07883">
    <property type="entry name" value="Cupin_2"/>
    <property type="match status" value="1"/>
</dbReference>
<feature type="domain" description="Cupin type-2" evidence="1">
    <location>
        <begin position="11"/>
        <end position="59"/>
    </location>
</feature>
<accession>A0AAC9UUI3</accession>
<dbReference type="Proteomes" id="UP000199749">
    <property type="component" value="Chromosome"/>
</dbReference>
<dbReference type="SUPFAM" id="SSF51182">
    <property type="entry name" value="RmlC-like cupins"/>
    <property type="match status" value="1"/>
</dbReference>
<dbReference type="RefSeq" id="WP_089557429.1">
    <property type="nucleotide sequence ID" value="NZ_CP022474.1"/>
</dbReference>
<dbReference type="EMBL" id="CP022474">
    <property type="protein sequence ID" value="ASN61040.1"/>
    <property type="molecule type" value="Genomic_DNA"/>
</dbReference>
<protein>
    <recommendedName>
        <fullName evidence="1">Cupin type-2 domain-containing protein</fullName>
    </recommendedName>
</protein>
<evidence type="ECO:0000313" key="2">
    <source>
        <dbReference type="EMBL" id="ASN61040.1"/>
    </source>
</evidence>
<reference evidence="2 3" key="1">
    <citation type="submission" date="2017-07" db="EMBL/GenBank/DDBJ databases">
        <title>Lactobacillus curvatus MRS6 whole genome.</title>
        <authorList>
            <person name="Jans C."/>
            <person name="Lagler S."/>
            <person name="Lacroix C."/>
            <person name="Meile L."/>
            <person name="Stevens M.J.A."/>
        </authorList>
    </citation>
    <scope>NUCLEOTIDE SEQUENCE [LARGE SCALE GENOMIC DNA]</scope>
    <source>
        <strain evidence="2 3">MRS6</strain>
    </source>
</reference>
<dbReference type="AlphaFoldDB" id="A0AAC9UUI3"/>
<proteinExistence type="predicted"/>
<gene>
    <name evidence="2" type="ORF">CG419_09075</name>
</gene>
<dbReference type="InterPro" id="IPR013096">
    <property type="entry name" value="Cupin_2"/>
</dbReference>
<name>A0AAC9UUI3_LATCU</name>
<dbReference type="Gene3D" id="2.60.120.10">
    <property type="entry name" value="Jelly Rolls"/>
    <property type="match status" value="1"/>
</dbReference>
<dbReference type="InterPro" id="IPR014710">
    <property type="entry name" value="RmlC-like_jellyroll"/>
</dbReference>
<organism evidence="2 3">
    <name type="scientific">Latilactobacillus curvatus</name>
    <name type="common">Lactobacillus curvatus</name>
    <dbReference type="NCBI Taxonomy" id="28038"/>
    <lineage>
        <taxon>Bacteria</taxon>
        <taxon>Bacillati</taxon>
        <taxon>Bacillota</taxon>
        <taxon>Bacilli</taxon>
        <taxon>Lactobacillales</taxon>
        <taxon>Lactobacillaceae</taxon>
        <taxon>Latilactobacillus</taxon>
    </lineage>
</organism>
<evidence type="ECO:0000313" key="3">
    <source>
        <dbReference type="Proteomes" id="UP000199749"/>
    </source>
</evidence>
<sequence>MKIFEFEPQNPDRIIPQYWHRSIEILFYVSGNVRVWIMDNEFLLEAGEIIVINSDVAHST</sequence>
<dbReference type="InterPro" id="IPR011051">
    <property type="entry name" value="RmlC_Cupin_sf"/>
</dbReference>